<evidence type="ECO:0000256" key="3">
    <source>
        <dbReference type="ARBA" id="ARBA00023315"/>
    </source>
</evidence>
<dbReference type="CDD" id="cd03449">
    <property type="entry name" value="R_hydratase"/>
    <property type="match status" value="1"/>
</dbReference>
<dbReference type="OrthoDB" id="9800237at2"/>
<reference evidence="6 7" key="1">
    <citation type="submission" date="2018-04" db="EMBL/GenBank/DDBJ databases">
        <title>Methylobacterium sp. PR1016A genome.</title>
        <authorList>
            <person name="Park W."/>
        </authorList>
    </citation>
    <scope>NUCLEOTIDE SEQUENCE [LARGE SCALE GENOMIC DNA]</scope>
    <source>
        <strain evidence="6 7">PR1016A</strain>
    </source>
</reference>
<dbReference type="SUPFAM" id="SSF54637">
    <property type="entry name" value="Thioesterase/thiol ester dehydrase-isomerase"/>
    <property type="match status" value="1"/>
</dbReference>
<dbReference type="InterPro" id="IPR002505">
    <property type="entry name" value="PTA_PTB"/>
</dbReference>
<feature type="domain" description="MaoC-like" evidence="5">
    <location>
        <begin position="23"/>
        <end position="116"/>
    </location>
</feature>
<dbReference type="PANTHER" id="PTHR43356">
    <property type="entry name" value="PHOSPHATE ACETYLTRANSFERASE"/>
    <property type="match status" value="1"/>
</dbReference>
<evidence type="ECO:0000259" key="4">
    <source>
        <dbReference type="Pfam" id="PF01515"/>
    </source>
</evidence>
<dbReference type="NCBIfam" id="NF006045">
    <property type="entry name" value="PRK08190.1"/>
    <property type="match status" value="1"/>
</dbReference>
<dbReference type="GO" id="GO:0016746">
    <property type="term" value="F:acyltransferase activity"/>
    <property type="evidence" value="ECO:0007669"/>
    <property type="project" value="UniProtKB-KW"/>
</dbReference>
<evidence type="ECO:0000313" key="6">
    <source>
        <dbReference type="EMBL" id="AWB25876.1"/>
    </source>
</evidence>
<dbReference type="Pfam" id="PF01575">
    <property type="entry name" value="MaoC_dehydratas"/>
    <property type="match status" value="1"/>
</dbReference>
<keyword evidence="1 6" id="KW-0808">Transferase</keyword>
<dbReference type="NCBIfam" id="NF008852">
    <property type="entry name" value="PRK11890.1"/>
    <property type="match status" value="1"/>
</dbReference>
<organism evidence="6 7">
    <name type="scientific">Methylobacterium currus</name>
    <dbReference type="NCBI Taxonomy" id="2051553"/>
    <lineage>
        <taxon>Bacteria</taxon>
        <taxon>Pseudomonadati</taxon>
        <taxon>Pseudomonadota</taxon>
        <taxon>Alphaproteobacteria</taxon>
        <taxon>Hyphomicrobiales</taxon>
        <taxon>Methylobacteriaceae</taxon>
        <taxon>Methylobacterium</taxon>
    </lineage>
</organism>
<name>A0A2R4WWG8_9HYPH</name>
<dbReference type="AlphaFoldDB" id="A0A2R4WWG8"/>
<evidence type="ECO:0000256" key="1">
    <source>
        <dbReference type="ARBA" id="ARBA00022679"/>
    </source>
</evidence>
<dbReference type="PANTHER" id="PTHR43356:SF2">
    <property type="entry name" value="PHOSPHATE ACETYLTRANSFERASE"/>
    <property type="match status" value="1"/>
</dbReference>
<dbReference type="Gene3D" id="3.10.129.10">
    <property type="entry name" value="Hotdog Thioesterase"/>
    <property type="match status" value="1"/>
</dbReference>
<sequence>MSAFPFIENRTLAEIRVGDTASLTRTLQAQDISLFAAVSGDVNPAHLDRDYAATDRFHGVIAHGLWGGSLISAVLGTELPGPGTIYLAQSLRFLHPVRIGDTITARVTVREKDEARARLVLDCTCVDAAGTVVITGEAEVLAPTEKVRRSRVLLPEIALHERGAVWRRLIEAARDLPPIRMAIVHPCDALSLTGALAAGRAGLIVPVLVGPQAKIAAAAEAAGEALDGIVVVDAPHSHAAAAQAVALARTGAVAALMKGALHTDEIMTAALDRDAGLRTERRMSHVYALDVPHYPKPLFLTDAAVTIAPTLEEKRDIVQNAIDLCRALGIPEPKAAILSAVETVATKLGSTVDAASLCKMAERGQITGGRIDGPLAFDTAVSRDAARAKGLGGAVAGDADILVAPDLVSGNMLAKQLIHLAGAQAAGLVLGARVPIVLTSRSDGAEIRTASCALAQLFVHRGGIAPPVAVAAEQGAATALPGAAA</sequence>
<keyword evidence="3" id="KW-0012">Acyltransferase</keyword>
<protein>
    <submittedName>
        <fullName evidence="6">Phosphate acetyltransferase</fullName>
    </submittedName>
</protein>
<dbReference type="InterPro" id="IPR029069">
    <property type="entry name" value="HotDog_dom_sf"/>
</dbReference>
<keyword evidence="7" id="KW-1185">Reference proteome</keyword>
<evidence type="ECO:0000259" key="5">
    <source>
        <dbReference type="Pfam" id="PF01575"/>
    </source>
</evidence>
<keyword evidence="2" id="KW-0456">Lyase</keyword>
<evidence type="ECO:0000256" key="2">
    <source>
        <dbReference type="ARBA" id="ARBA00023239"/>
    </source>
</evidence>
<dbReference type="KEGG" id="mee:DA075_34200"/>
<dbReference type="GO" id="GO:0016836">
    <property type="term" value="F:hydro-lyase activity"/>
    <property type="evidence" value="ECO:0007669"/>
    <property type="project" value="UniProtKB-ARBA"/>
</dbReference>
<gene>
    <name evidence="6" type="ORF">DA075_34200</name>
</gene>
<dbReference type="FunFam" id="3.10.129.10:FF:000042">
    <property type="entry name" value="MaoC domain protein dehydratase"/>
    <property type="match status" value="1"/>
</dbReference>
<accession>A0A2R4WWG8</accession>
<dbReference type="Pfam" id="PF01515">
    <property type="entry name" value="PTA_PTB"/>
    <property type="match status" value="1"/>
</dbReference>
<dbReference type="InterPro" id="IPR050500">
    <property type="entry name" value="Phos_Acetyltrans/Butyryltrans"/>
</dbReference>
<dbReference type="EMBL" id="CP028844">
    <property type="protein sequence ID" value="AWB25876.1"/>
    <property type="molecule type" value="Genomic_DNA"/>
</dbReference>
<evidence type="ECO:0000313" key="7">
    <source>
        <dbReference type="Proteomes" id="UP000244755"/>
    </source>
</evidence>
<dbReference type="Gene3D" id="3.40.718.10">
    <property type="entry name" value="Isopropylmalate Dehydrogenase"/>
    <property type="match status" value="1"/>
</dbReference>
<feature type="domain" description="Phosphate acetyl/butaryl transferase" evidence="4">
    <location>
        <begin position="241"/>
        <end position="446"/>
    </location>
</feature>
<dbReference type="SUPFAM" id="SSF53659">
    <property type="entry name" value="Isocitrate/Isopropylmalate dehydrogenase-like"/>
    <property type="match status" value="1"/>
</dbReference>
<dbReference type="InterPro" id="IPR002539">
    <property type="entry name" value="MaoC-like_dom"/>
</dbReference>
<dbReference type="RefSeq" id="WP_099957499.1">
    <property type="nucleotide sequence ID" value="NZ_CP028844.1"/>
</dbReference>
<dbReference type="Proteomes" id="UP000244755">
    <property type="component" value="Chromosome 2"/>
</dbReference>
<proteinExistence type="predicted"/>